<dbReference type="SUPFAM" id="SSF55874">
    <property type="entry name" value="ATPase domain of HSP90 chaperone/DNA topoisomerase II/histidine kinase"/>
    <property type="match status" value="1"/>
</dbReference>
<dbReference type="PROSITE" id="PS50109">
    <property type="entry name" value="HIS_KIN"/>
    <property type="match status" value="1"/>
</dbReference>
<dbReference type="InterPro" id="IPR003661">
    <property type="entry name" value="HisK_dim/P_dom"/>
</dbReference>
<dbReference type="EC" id="2.7.13.3" evidence="3"/>
<evidence type="ECO:0000259" key="13">
    <source>
        <dbReference type="PROSITE" id="PS50109"/>
    </source>
</evidence>
<comment type="caution">
    <text evidence="15">The sequence shown here is derived from an EMBL/GenBank/DDBJ whole genome shotgun (WGS) entry which is preliminary data.</text>
</comment>
<gene>
    <name evidence="15" type="ORF">ACFFSA_50765</name>
</gene>
<evidence type="ECO:0000313" key="16">
    <source>
        <dbReference type="Proteomes" id="UP001589532"/>
    </source>
</evidence>
<dbReference type="InterPro" id="IPR003594">
    <property type="entry name" value="HATPase_dom"/>
</dbReference>
<dbReference type="RefSeq" id="WP_345000049.1">
    <property type="nucleotide sequence ID" value="NZ_BAAAXV010000009.1"/>
</dbReference>
<evidence type="ECO:0000259" key="14">
    <source>
        <dbReference type="PROSITE" id="PS50885"/>
    </source>
</evidence>
<evidence type="ECO:0000313" key="15">
    <source>
        <dbReference type="EMBL" id="MFB9631395.1"/>
    </source>
</evidence>
<organism evidence="15 16">
    <name type="scientific">Nonomuraea helvata</name>
    <dbReference type="NCBI Taxonomy" id="37484"/>
    <lineage>
        <taxon>Bacteria</taxon>
        <taxon>Bacillati</taxon>
        <taxon>Actinomycetota</taxon>
        <taxon>Actinomycetes</taxon>
        <taxon>Streptosporangiales</taxon>
        <taxon>Streptosporangiaceae</taxon>
        <taxon>Nonomuraea</taxon>
    </lineage>
</organism>
<dbReference type="CDD" id="cd00082">
    <property type="entry name" value="HisKA"/>
    <property type="match status" value="1"/>
</dbReference>
<dbReference type="Gene3D" id="6.10.340.10">
    <property type="match status" value="1"/>
</dbReference>
<dbReference type="InterPro" id="IPR036097">
    <property type="entry name" value="HisK_dim/P_sf"/>
</dbReference>
<sequence length="405" mass="42734">MRLTLIYGALFLLSGAGLLAVTYALVVHSTSAVVFDGQDGHLIGAADGAPDAGRHLLGIPEGLTAEQVQAQADRMRTQAVRQHAAELRSLLTQSAIALAIMSVVSIVLGWTVAGRVLRPLRTITRSARQISATSLHARLALTGPDDELKELGDTFDDLLGRLDASFTAQRQFIANASHELRSPLARQRTVVQVALADPGAHADQLRAVCERVLSANAQQERLIEALLTLARGEAGIDHHEPFDLAEITDHVLRTHRPEADRQGIRVDAALGPAAASGAPRLVERLVTNLVDNALRYNASSGTVHVTTGMTDGRAALTVVNTGPVVPETEIGRLFQPFQRAGTARAGHDSGLGLGLSIVKAIAAAHGAQLDARPNPQGGLCVIVTFPPPSQDGGRDWEPVAPHLGA</sequence>
<proteinExistence type="predicted"/>
<feature type="domain" description="HAMP" evidence="14">
    <location>
        <begin position="114"/>
        <end position="167"/>
    </location>
</feature>
<accession>A0ABV5SI80</accession>
<dbReference type="CDD" id="cd00075">
    <property type="entry name" value="HATPase"/>
    <property type="match status" value="1"/>
</dbReference>
<keyword evidence="8 12" id="KW-1133">Transmembrane helix</keyword>
<evidence type="ECO:0000256" key="12">
    <source>
        <dbReference type="SAM" id="Phobius"/>
    </source>
</evidence>
<keyword evidence="16" id="KW-1185">Reference proteome</keyword>
<dbReference type="Gene3D" id="3.30.565.10">
    <property type="entry name" value="Histidine kinase-like ATPase, C-terminal domain"/>
    <property type="match status" value="1"/>
</dbReference>
<dbReference type="InterPro" id="IPR003660">
    <property type="entry name" value="HAMP_dom"/>
</dbReference>
<dbReference type="SMART" id="SM00304">
    <property type="entry name" value="HAMP"/>
    <property type="match status" value="1"/>
</dbReference>
<protein>
    <recommendedName>
        <fullName evidence="3">histidine kinase</fullName>
        <ecNumber evidence="3">2.7.13.3</ecNumber>
    </recommendedName>
</protein>
<dbReference type="PROSITE" id="PS50885">
    <property type="entry name" value="HAMP"/>
    <property type="match status" value="1"/>
</dbReference>
<dbReference type="PANTHER" id="PTHR45436">
    <property type="entry name" value="SENSOR HISTIDINE KINASE YKOH"/>
    <property type="match status" value="1"/>
</dbReference>
<dbReference type="SUPFAM" id="SSF47384">
    <property type="entry name" value="Homodimeric domain of signal transducing histidine kinase"/>
    <property type="match status" value="1"/>
</dbReference>
<keyword evidence="5" id="KW-0808">Transferase</keyword>
<reference evidence="15 16" key="1">
    <citation type="submission" date="2024-09" db="EMBL/GenBank/DDBJ databases">
        <authorList>
            <person name="Sun Q."/>
            <person name="Mori K."/>
        </authorList>
    </citation>
    <scope>NUCLEOTIDE SEQUENCE [LARGE SCALE GENOMIC DNA]</scope>
    <source>
        <strain evidence="15 16">JCM 3143</strain>
    </source>
</reference>
<dbReference type="SMART" id="SM00388">
    <property type="entry name" value="HisKA"/>
    <property type="match status" value="1"/>
</dbReference>
<evidence type="ECO:0000256" key="4">
    <source>
        <dbReference type="ARBA" id="ARBA00022553"/>
    </source>
</evidence>
<dbReference type="PRINTS" id="PR00344">
    <property type="entry name" value="BCTRLSENSOR"/>
</dbReference>
<dbReference type="EMBL" id="JBHMBW010000104">
    <property type="protein sequence ID" value="MFB9631395.1"/>
    <property type="molecule type" value="Genomic_DNA"/>
</dbReference>
<feature type="domain" description="Histidine kinase" evidence="13">
    <location>
        <begin position="175"/>
        <end position="389"/>
    </location>
</feature>
<dbReference type="SMART" id="SM00387">
    <property type="entry name" value="HATPase_c"/>
    <property type="match status" value="1"/>
</dbReference>
<dbReference type="Pfam" id="PF00512">
    <property type="entry name" value="HisKA"/>
    <property type="match status" value="1"/>
</dbReference>
<keyword evidence="7 15" id="KW-0418">Kinase</keyword>
<evidence type="ECO:0000256" key="8">
    <source>
        <dbReference type="ARBA" id="ARBA00022989"/>
    </source>
</evidence>
<evidence type="ECO:0000256" key="2">
    <source>
        <dbReference type="ARBA" id="ARBA00004236"/>
    </source>
</evidence>
<dbReference type="CDD" id="cd06225">
    <property type="entry name" value="HAMP"/>
    <property type="match status" value="1"/>
</dbReference>
<evidence type="ECO:0000256" key="3">
    <source>
        <dbReference type="ARBA" id="ARBA00012438"/>
    </source>
</evidence>
<dbReference type="InterPro" id="IPR005467">
    <property type="entry name" value="His_kinase_dom"/>
</dbReference>
<dbReference type="Gene3D" id="1.10.287.130">
    <property type="match status" value="1"/>
</dbReference>
<dbReference type="InterPro" id="IPR004358">
    <property type="entry name" value="Sig_transdc_His_kin-like_C"/>
</dbReference>
<evidence type="ECO:0000256" key="7">
    <source>
        <dbReference type="ARBA" id="ARBA00022777"/>
    </source>
</evidence>
<dbReference type="SUPFAM" id="SSF158472">
    <property type="entry name" value="HAMP domain-like"/>
    <property type="match status" value="1"/>
</dbReference>
<evidence type="ECO:0000256" key="11">
    <source>
        <dbReference type="SAM" id="MobiDB-lite"/>
    </source>
</evidence>
<dbReference type="GO" id="GO:0016301">
    <property type="term" value="F:kinase activity"/>
    <property type="evidence" value="ECO:0007669"/>
    <property type="project" value="UniProtKB-KW"/>
</dbReference>
<dbReference type="PANTHER" id="PTHR45436:SF5">
    <property type="entry name" value="SENSOR HISTIDINE KINASE TRCS"/>
    <property type="match status" value="1"/>
</dbReference>
<name>A0ABV5SI80_9ACTN</name>
<dbReference type="Pfam" id="PF00672">
    <property type="entry name" value="HAMP"/>
    <property type="match status" value="1"/>
</dbReference>
<evidence type="ECO:0000256" key="1">
    <source>
        <dbReference type="ARBA" id="ARBA00000085"/>
    </source>
</evidence>
<comment type="subcellular location">
    <subcellularLocation>
        <location evidence="2">Cell membrane</location>
    </subcellularLocation>
</comment>
<dbReference type="Proteomes" id="UP001589532">
    <property type="component" value="Unassembled WGS sequence"/>
</dbReference>
<keyword evidence="6 12" id="KW-0812">Transmembrane</keyword>
<keyword evidence="4" id="KW-0597">Phosphoprotein</keyword>
<feature type="region of interest" description="Disordered" evidence="11">
    <location>
        <begin position="386"/>
        <end position="405"/>
    </location>
</feature>
<dbReference type="InterPro" id="IPR050428">
    <property type="entry name" value="TCS_sensor_his_kinase"/>
</dbReference>
<comment type="catalytic activity">
    <reaction evidence="1">
        <text>ATP + protein L-histidine = ADP + protein N-phospho-L-histidine.</text>
        <dbReference type="EC" id="2.7.13.3"/>
    </reaction>
</comment>
<evidence type="ECO:0000256" key="9">
    <source>
        <dbReference type="ARBA" id="ARBA00023012"/>
    </source>
</evidence>
<evidence type="ECO:0000256" key="10">
    <source>
        <dbReference type="ARBA" id="ARBA00023136"/>
    </source>
</evidence>
<keyword evidence="9" id="KW-0902">Two-component regulatory system</keyword>
<dbReference type="InterPro" id="IPR036890">
    <property type="entry name" value="HATPase_C_sf"/>
</dbReference>
<dbReference type="Pfam" id="PF02518">
    <property type="entry name" value="HATPase_c"/>
    <property type="match status" value="1"/>
</dbReference>
<evidence type="ECO:0000256" key="6">
    <source>
        <dbReference type="ARBA" id="ARBA00022692"/>
    </source>
</evidence>
<evidence type="ECO:0000256" key="5">
    <source>
        <dbReference type="ARBA" id="ARBA00022679"/>
    </source>
</evidence>
<feature type="transmembrane region" description="Helical" evidence="12">
    <location>
        <begin position="95"/>
        <end position="117"/>
    </location>
</feature>
<keyword evidence="10 12" id="KW-0472">Membrane</keyword>